<evidence type="ECO:0000313" key="3">
    <source>
        <dbReference type="Proteomes" id="UP000477722"/>
    </source>
</evidence>
<proteinExistence type="predicted"/>
<protein>
    <recommendedName>
        <fullName evidence="4">MFS transporter</fullName>
    </recommendedName>
</protein>
<dbReference type="RefSeq" id="WP_165297454.1">
    <property type="nucleotide sequence ID" value="NZ_JAAKZZ010000032.1"/>
</dbReference>
<sequence>MAAARVLQGIATGAATTTLSAAPIDLEPPRAPGRTGVVTSVAPWRGSRPALSAPGCWWSSAQPRPDPPGLRPAARRCSALLGLGVLTALAGIVADFVWLAAARTVVAGVGLGASVLAAVGTFARVARPHERSAVFASANISNCLGNSVPAVLGGIAVAAPGE</sequence>
<keyword evidence="1" id="KW-0812">Transmembrane</keyword>
<evidence type="ECO:0000313" key="2">
    <source>
        <dbReference type="EMBL" id="NGO67797.1"/>
    </source>
</evidence>
<dbReference type="Proteomes" id="UP000477722">
    <property type="component" value="Unassembled WGS sequence"/>
</dbReference>
<keyword evidence="1" id="KW-1133">Transmembrane helix</keyword>
<dbReference type="Gene3D" id="1.20.1250.20">
    <property type="entry name" value="MFS general substrate transporter like domains"/>
    <property type="match status" value="1"/>
</dbReference>
<gene>
    <name evidence="2" type="ORF">G5C65_05380</name>
</gene>
<keyword evidence="3" id="KW-1185">Reference proteome</keyword>
<dbReference type="SUPFAM" id="SSF103473">
    <property type="entry name" value="MFS general substrate transporter"/>
    <property type="match status" value="1"/>
</dbReference>
<reference evidence="2 3" key="1">
    <citation type="submission" date="2020-02" db="EMBL/GenBank/DDBJ databases">
        <title>Whole-genome analyses of novel actinobacteria.</title>
        <authorList>
            <person name="Sahin N."/>
            <person name="Tatar D."/>
        </authorList>
    </citation>
    <scope>NUCLEOTIDE SEQUENCE [LARGE SCALE GENOMIC DNA]</scope>
    <source>
        <strain evidence="2 3">SB3404</strain>
    </source>
</reference>
<name>A0A6G4WT45_9ACTN</name>
<dbReference type="AlphaFoldDB" id="A0A6G4WT45"/>
<keyword evidence="1" id="KW-0472">Membrane</keyword>
<organism evidence="2 3">
    <name type="scientific">Streptomyces boncukensis</name>
    <dbReference type="NCBI Taxonomy" id="2711219"/>
    <lineage>
        <taxon>Bacteria</taxon>
        <taxon>Bacillati</taxon>
        <taxon>Actinomycetota</taxon>
        <taxon>Actinomycetes</taxon>
        <taxon>Kitasatosporales</taxon>
        <taxon>Streptomycetaceae</taxon>
        <taxon>Streptomyces</taxon>
    </lineage>
</organism>
<dbReference type="InterPro" id="IPR036259">
    <property type="entry name" value="MFS_trans_sf"/>
</dbReference>
<feature type="transmembrane region" description="Helical" evidence="1">
    <location>
        <begin position="79"/>
        <end position="99"/>
    </location>
</feature>
<feature type="transmembrane region" description="Helical" evidence="1">
    <location>
        <begin position="105"/>
        <end position="123"/>
    </location>
</feature>
<evidence type="ECO:0000256" key="1">
    <source>
        <dbReference type="SAM" id="Phobius"/>
    </source>
</evidence>
<comment type="caution">
    <text evidence="2">The sequence shown here is derived from an EMBL/GenBank/DDBJ whole genome shotgun (WGS) entry which is preliminary data.</text>
</comment>
<dbReference type="EMBL" id="JAAKZZ010000032">
    <property type="protein sequence ID" value="NGO67797.1"/>
    <property type="molecule type" value="Genomic_DNA"/>
</dbReference>
<evidence type="ECO:0008006" key="4">
    <source>
        <dbReference type="Google" id="ProtNLM"/>
    </source>
</evidence>
<accession>A0A6G4WT45</accession>